<dbReference type="PIRSF" id="PIRSF038133">
    <property type="entry name" value="HAT_Nua4_EAF3/MRG15"/>
    <property type="match status" value="1"/>
</dbReference>
<dbReference type="SUPFAM" id="SSF54160">
    <property type="entry name" value="Chromo domain-like"/>
    <property type="match status" value="1"/>
</dbReference>
<dbReference type="InterPro" id="IPR026541">
    <property type="entry name" value="MRG_dom"/>
</dbReference>
<dbReference type="Gene3D" id="1.10.274.30">
    <property type="entry name" value="MRG domain"/>
    <property type="match status" value="1"/>
</dbReference>
<dbReference type="PROSITE" id="PS51640">
    <property type="entry name" value="MRG"/>
    <property type="match status" value="1"/>
</dbReference>
<feature type="domain" description="Chromo" evidence="9">
    <location>
        <begin position="22"/>
        <end position="85"/>
    </location>
</feature>
<evidence type="ECO:0000313" key="10">
    <source>
        <dbReference type="EMBL" id="CAE6447751.1"/>
    </source>
</evidence>
<dbReference type="Pfam" id="PF22732">
    <property type="entry name" value="MSL3_chromo-like"/>
    <property type="match status" value="1"/>
</dbReference>
<name>A0A8H3C4A4_9AGAM</name>
<reference evidence="11" key="1">
    <citation type="submission" date="2021-01" db="EMBL/GenBank/DDBJ databases">
        <authorList>
            <person name="Kaushik A."/>
        </authorList>
    </citation>
    <scope>NUCLEOTIDE SEQUENCE</scope>
    <source>
        <strain evidence="10">AG4-R118</strain>
        <strain evidence="11">AG4-RS23</strain>
    </source>
</reference>
<organism evidence="11 12">
    <name type="scientific">Rhizoctonia solani</name>
    <dbReference type="NCBI Taxonomy" id="456999"/>
    <lineage>
        <taxon>Eukaryota</taxon>
        <taxon>Fungi</taxon>
        <taxon>Dikarya</taxon>
        <taxon>Basidiomycota</taxon>
        <taxon>Agaricomycotina</taxon>
        <taxon>Agaricomycetes</taxon>
        <taxon>Cantharellales</taxon>
        <taxon>Ceratobasidiaceae</taxon>
        <taxon>Rhizoctonia</taxon>
    </lineage>
</organism>
<dbReference type="PANTHER" id="PTHR10880">
    <property type="entry name" value="MORTALITY FACTOR 4-LIKE PROTEIN"/>
    <property type="match status" value="1"/>
</dbReference>
<evidence type="ECO:0000256" key="3">
    <source>
        <dbReference type="ARBA" id="ARBA00018505"/>
    </source>
</evidence>
<dbReference type="GO" id="GO:0006338">
    <property type="term" value="P:chromatin remodeling"/>
    <property type="evidence" value="ECO:0007669"/>
    <property type="project" value="UniProtKB-ARBA"/>
</dbReference>
<protein>
    <recommendedName>
        <fullName evidence="3">Chromatin modification-related protein EAF3</fullName>
    </recommendedName>
</protein>
<evidence type="ECO:0000256" key="1">
    <source>
        <dbReference type="ARBA" id="ARBA00004123"/>
    </source>
</evidence>
<evidence type="ECO:0000259" key="9">
    <source>
        <dbReference type="SMART" id="SM00298"/>
    </source>
</evidence>
<dbReference type="InterPro" id="IPR008676">
    <property type="entry name" value="MRG"/>
</dbReference>
<evidence type="ECO:0000256" key="2">
    <source>
        <dbReference type="ARBA" id="ARBA00009093"/>
    </source>
</evidence>
<evidence type="ECO:0000313" key="11">
    <source>
        <dbReference type="EMBL" id="CAE6472536.1"/>
    </source>
</evidence>
<dbReference type="GO" id="GO:0035267">
    <property type="term" value="C:NuA4 histone acetyltransferase complex"/>
    <property type="evidence" value="ECO:0007669"/>
    <property type="project" value="TreeGrafter"/>
</dbReference>
<dbReference type="InterPro" id="IPR053820">
    <property type="entry name" value="MSL3_chromo-like"/>
</dbReference>
<comment type="caution">
    <text evidence="11">The sequence shown here is derived from an EMBL/GenBank/DDBJ whole genome shotgun (WGS) entry which is preliminary data.</text>
</comment>
<feature type="compositionally biased region" description="Gly residues" evidence="8">
    <location>
        <begin position="103"/>
        <end position="115"/>
    </location>
</feature>
<feature type="compositionally biased region" description="Basic and acidic residues" evidence="8">
    <location>
        <begin position="125"/>
        <end position="135"/>
    </location>
</feature>
<dbReference type="Proteomes" id="UP000663888">
    <property type="component" value="Unassembled WGS sequence"/>
</dbReference>
<dbReference type="InterPro" id="IPR000953">
    <property type="entry name" value="Chromo/chromo_shadow_dom"/>
</dbReference>
<evidence type="ECO:0000256" key="5">
    <source>
        <dbReference type="ARBA" id="ARBA00023015"/>
    </source>
</evidence>
<evidence type="ECO:0000256" key="6">
    <source>
        <dbReference type="ARBA" id="ARBA00023163"/>
    </source>
</evidence>
<keyword evidence="7" id="KW-0539">Nucleus</keyword>
<dbReference type="PANTHER" id="PTHR10880:SF15">
    <property type="entry name" value="MSL COMPLEX SUBUNIT 3"/>
    <property type="match status" value="1"/>
</dbReference>
<feature type="region of interest" description="Disordered" evidence="8">
    <location>
        <begin position="87"/>
        <end position="135"/>
    </location>
</feature>
<dbReference type="GO" id="GO:0032221">
    <property type="term" value="C:Rpd3S complex"/>
    <property type="evidence" value="ECO:0007669"/>
    <property type="project" value="TreeGrafter"/>
</dbReference>
<evidence type="ECO:0000256" key="4">
    <source>
        <dbReference type="ARBA" id="ARBA00022853"/>
    </source>
</evidence>
<dbReference type="InterPro" id="IPR016197">
    <property type="entry name" value="Chromo-like_dom_sf"/>
</dbReference>
<keyword evidence="5" id="KW-0805">Transcription regulation</keyword>
<dbReference type="Pfam" id="PF05712">
    <property type="entry name" value="MRG"/>
    <property type="match status" value="1"/>
</dbReference>
<sequence>MNNNFVTFTVGERVLCYHGPLIYEAKILKTETATEANPHPKTGCTGVHYLVHYKGWKQSWDEWVLPSRLLKWNEANLSIQKNLVSQTKQAGPGAGGSNKTAGASGGGGMGTGGRGAGRKEGRKRGREEDEAAKKPEMKLEIPDILKVQLVDDWEAVTKSNRLVPLPRNPTVQDILISFKEWLPTVMPNSKQRMLATVLPVIVAGLQLYFDRSVGECLQVIRANLLYRFERAQYADLRRRYVAGPLVMAGEPRDMSTIYGAEHLLRLIVNLPSMIAQTTMDTESVALLKEFIEYLLQYLVQERERVFLAEYEHASPHYQNISRA</sequence>
<dbReference type="Proteomes" id="UP000663861">
    <property type="component" value="Unassembled WGS sequence"/>
</dbReference>
<comment type="similarity">
    <text evidence="2">Belongs to the MRG family.</text>
</comment>
<dbReference type="GO" id="GO:0006355">
    <property type="term" value="P:regulation of DNA-templated transcription"/>
    <property type="evidence" value="ECO:0007669"/>
    <property type="project" value="InterPro"/>
</dbReference>
<proteinExistence type="inferred from homology"/>
<keyword evidence="4" id="KW-0156">Chromatin regulator</keyword>
<gene>
    <name evidence="10" type="ORF">RDB_LOCUS61721</name>
    <name evidence="11" type="ORF">RDB_LOCUS84859</name>
</gene>
<dbReference type="SMART" id="SM00298">
    <property type="entry name" value="CHROMO"/>
    <property type="match status" value="1"/>
</dbReference>
<dbReference type="CDD" id="cd18983">
    <property type="entry name" value="CBD_MSL3_like"/>
    <property type="match status" value="1"/>
</dbReference>
<keyword evidence="6" id="KW-0804">Transcription</keyword>
<accession>A0A8H3C4A4</accession>
<dbReference type="EMBL" id="CAJMWY010001656">
    <property type="protein sequence ID" value="CAE6472536.1"/>
    <property type="molecule type" value="Genomic_DNA"/>
</dbReference>
<evidence type="ECO:0000256" key="7">
    <source>
        <dbReference type="ARBA" id="ARBA00023242"/>
    </source>
</evidence>
<evidence type="ECO:0000313" key="12">
    <source>
        <dbReference type="Proteomes" id="UP000663861"/>
    </source>
</evidence>
<comment type="subcellular location">
    <subcellularLocation>
        <location evidence="1">Nucleus</location>
    </subcellularLocation>
</comment>
<dbReference type="InterPro" id="IPR038217">
    <property type="entry name" value="MRG_C_sf"/>
</dbReference>
<dbReference type="Gene3D" id="2.30.30.140">
    <property type="match status" value="1"/>
</dbReference>
<evidence type="ECO:0000256" key="8">
    <source>
        <dbReference type="SAM" id="MobiDB-lite"/>
    </source>
</evidence>
<dbReference type="EMBL" id="CAJMWX010001033">
    <property type="protein sequence ID" value="CAE6447751.1"/>
    <property type="molecule type" value="Genomic_DNA"/>
</dbReference>
<dbReference type="AlphaFoldDB" id="A0A8H3C4A4"/>